<dbReference type="Pfam" id="PF00413">
    <property type="entry name" value="Peptidase_M10"/>
    <property type="match status" value="1"/>
</dbReference>
<dbReference type="EMBL" id="WKKH01000014">
    <property type="protein sequence ID" value="MRX76640.1"/>
    <property type="molecule type" value="Genomic_DNA"/>
</dbReference>
<evidence type="ECO:0000256" key="8">
    <source>
        <dbReference type="ARBA" id="ARBA00023049"/>
    </source>
</evidence>
<dbReference type="Gene3D" id="3.40.390.10">
    <property type="entry name" value="Collagenase (Catalytic Domain)"/>
    <property type="match status" value="1"/>
</dbReference>
<dbReference type="GO" id="GO:0005615">
    <property type="term" value="C:extracellular space"/>
    <property type="evidence" value="ECO:0007669"/>
    <property type="project" value="TreeGrafter"/>
</dbReference>
<dbReference type="SUPFAM" id="SSF55486">
    <property type="entry name" value="Metalloproteases ('zincins'), catalytic domain"/>
    <property type="match status" value="1"/>
</dbReference>
<dbReference type="GO" id="GO:0008270">
    <property type="term" value="F:zinc ion binding"/>
    <property type="evidence" value="ECO:0007669"/>
    <property type="project" value="InterPro"/>
</dbReference>
<evidence type="ECO:0000259" key="9">
    <source>
        <dbReference type="SMART" id="SM00235"/>
    </source>
</evidence>
<keyword evidence="7" id="KW-0862">Zinc</keyword>
<comment type="similarity">
    <text evidence="2">Belongs to the peptidase M10A family.</text>
</comment>
<gene>
    <name evidence="10" type="ORF">GJU39_11105</name>
</gene>
<dbReference type="GO" id="GO:0030574">
    <property type="term" value="P:collagen catabolic process"/>
    <property type="evidence" value="ECO:0007669"/>
    <property type="project" value="TreeGrafter"/>
</dbReference>
<keyword evidence="11" id="KW-1185">Reference proteome</keyword>
<protein>
    <submittedName>
        <fullName evidence="10">Matrixin family metalloprotease</fullName>
    </submittedName>
</protein>
<evidence type="ECO:0000256" key="5">
    <source>
        <dbReference type="ARBA" id="ARBA00022729"/>
    </source>
</evidence>
<dbReference type="OrthoDB" id="3669864at2"/>
<dbReference type="GO" id="GO:0006508">
    <property type="term" value="P:proteolysis"/>
    <property type="evidence" value="ECO:0007669"/>
    <property type="project" value="UniProtKB-KW"/>
</dbReference>
<dbReference type="PRINTS" id="PR00138">
    <property type="entry name" value="MATRIXIN"/>
</dbReference>
<dbReference type="SMART" id="SM00235">
    <property type="entry name" value="ZnMc"/>
    <property type="match status" value="1"/>
</dbReference>
<proteinExistence type="inferred from homology"/>
<dbReference type="GO" id="GO:0004222">
    <property type="term" value="F:metalloendopeptidase activity"/>
    <property type="evidence" value="ECO:0007669"/>
    <property type="project" value="InterPro"/>
</dbReference>
<dbReference type="Proteomes" id="UP000487757">
    <property type="component" value="Unassembled WGS sequence"/>
</dbReference>
<dbReference type="AlphaFoldDB" id="A0A7K0FZM1"/>
<keyword evidence="5" id="KW-0732">Signal</keyword>
<comment type="cofactor">
    <cofactor evidence="1">
        <name>Zn(2+)</name>
        <dbReference type="ChEBI" id="CHEBI:29105"/>
    </cofactor>
</comment>
<evidence type="ECO:0000256" key="4">
    <source>
        <dbReference type="ARBA" id="ARBA00022723"/>
    </source>
</evidence>
<organism evidence="10 11">
    <name type="scientific">Pedobacter petrophilus</name>
    <dbReference type="NCBI Taxonomy" id="1908241"/>
    <lineage>
        <taxon>Bacteria</taxon>
        <taxon>Pseudomonadati</taxon>
        <taxon>Bacteroidota</taxon>
        <taxon>Sphingobacteriia</taxon>
        <taxon>Sphingobacteriales</taxon>
        <taxon>Sphingobacteriaceae</taxon>
        <taxon>Pedobacter</taxon>
    </lineage>
</organism>
<keyword evidence="3 10" id="KW-0645">Protease</keyword>
<dbReference type="GO" id="GO:0030198">
    <property type="term" value="P:extracellular matrix organization"/>
    <property type="evidence" value="ECO:0007669"/>
    <property type="project" value="TreeGrafter"/>
</dbReference>
<dbReference type="InterPro" id="IPR006026">
    <property type="entry name" value="Peptidase_Metallo"/>
</dbReference>
<dbReference type="InterPro" id="IPR001818">
    <property type="entry name" value="Pept_M10_metallopeptidase"/>
</dbReference>
<comment type="caution">
    <text evidence="10">The sequence shown here is derived from an EMBL/GenBank/DDBJ whole genome shotgun (WGS) entry which is preliminary data.</text>
</comment>
<dbReference type="PANTHER" id="PTHR10201">
    <property type="entry name" value="MATRIX METALLOPROTEINASE"/>
    <property type="match status" value="1"/>
</dbReference>
<feature type="domain" description="Peptidase metallopeptidase" evidence="9">
    <location>
        <begin position="17"/>
        <end position="184"/>
    </location>
</feature>
<dbReference type="InterPro" id="IPR024079">
    <property type="entry name" value="MetalloPept_cat_dom_sf"/>
</dbReference>
<dbReference type="InterPro" id="IPR033739">
    <property type="entry name" value="M10A_MMP"/>
</dbReference>
<sequence length="295" mass="31923">MTKGSPLNDILTSWIAQGNIFQPGKNLKVGFLNNPSVMDATTARDQVFKGISAWFAINVPNISVSISAITSVQYADVKVGWYKGNHGDGTNNAFDGPGGTLAHAFYPTNGVIHFDDDENWSASLFGPEPGTIDLASVAAHEFGHTIGLNHSECSNATMTPYYFGLAMRTLSIDDVVGSRTIYGNNPNYENGMIGNLDITVGQEVTFTLFYGYDFILSPIGNPPIMTYNPNNQPPFRYSSLNWVMPPGVDLISGQGTSQVVIKPNGQFTGDVIIKAYISDCNATTEIKSMVANIHY</sequence>
<name>A0A7K0FZM1_9SPHI</name>
<keyword evidence="4" id="KW-0479">Metal-binding</keyword>
<evidence type="ECO:0000256" key="3">
    <source>
        <dbReference type="ARBA" id="ARBA00022670"/>
    </source>
</evidence>
<reference evidence="10 11" key="1">
    <citation type="submission" date="2019-11" db="EMBL/GenBank/DDBJ databases">
        <title>Pedobacter petrophilus genome.</title>
        <authorList>
            <person name="Feldbauer M.J."/>
            <person name="Newman J.D."/>
        </authorList>
    </citation>
    <scope>NUCLEOTIDE SEQUENCE [LARGE SCALE GENOMIC DNA]</scope>
    <source>
        <strain evidence="10 11">LMG 29686</strain>
    </source>
</reference>
<evidence type="ECO:0000256" key="2">
    <source>
        <dbReference type="ARBA" id="ARBA00010370"/>
    </source>
</evidence>
<evidence type="ECO:0000256" key="6">
    <source>
        <dbReference type="ARBA" id="ARBA00022801"/>
    </source>
</evidence>
<dbReference type="GO" id="GO:0031012">
    <property type="term" value="C:extracellular matrix"/>
    <property type="evidence" value="ECO:0007669"/>
    <property type="project" value="InterPro"/>
</dbReference>
<evidence type="ECO:0000313" key="11">
    <source>
        <dbReference type="Proteomes" id="UP000487757"/>
    </source>
</evidence>
<dbReference type="InterPro" id="IPR021190">
    <property type="entry name" value="Pept_M10A"/>
</dbReference>
<dbReference type="CDD" id="cd04278">
    <property type="entry name" value="ZnMc_MMP"/>
    <property type="match status" value="1"/>
</dbReference>
<evidence type="ECO:0000256" key="1">
    <source>
        <dbReference type="ARBA" id="ARBA00001947"/>
    </source>
</evidence>
<evidence type="ECO:0000313" key="10">
    <source>
        <dbReference type="EMBL" id="MRX76640.1"/>
    </source>
</evidence>
<keyword evidence="8 10" id="KW-0482">Metalloprotease</keyword>
<keyword evidence="6" id="KW-0378">Hydrolase</keyword>
<evidence type="ECO:0000256" key="7">
    <source>
        <dbReference type="ARBA" id="ARBA00022833"/>
    </source>
</evidence>
<accession>A0A7K0FZM1</accession>
<dbReference type="PANTHER" id="PTHR10201:SF291">
    <property type="entry name" value="MATRIX METALLOPROTEINASE 1, ISOFORM C-RELATED"/>
    <property type="match status" value="1"/>
</dbReference>